<proteinExistence type="predicted"/>
<feature type="domain" description="Transposase IS110-like N-terminal" evidence="2">
    <location>
        <begin position="8"/>
        <end position="148"/>
    </location>
</feature>
<dbReference type="GO" id="GO:0004803">
    <property type="term" value="F:transposase activity"/>
    <property type="evidence" value="ECO:0007669"/>
    <property type="project" value="InterPro"/>
</dbReference>
<dbReference type="Pfam" id="PF02371">
    <property type="entry name" value="Transposase_20"/>
    <property type="match status" value="1"/>
</dbReference>
<dbReference type="RefSeq" id="WP_094407114.1">
    <property type="nucleotide sequence ID" value="NZ_BMJZ01000010.1"/>
</dbReference>
<feature type="domain" description="Transposase IS116/IS110/IS902 C-terminal" evidence="3">
    <location>
        <begin position="213"/>
        <end position="292"/>
    </location>
</feature>
<accession>A0A255XYY2</accession>
<organism evidence="4 5">
    <name type="scientific">Elstera cyanobacteriorum</name>
    <dbReference type="NCBI Taxonomy" id="2022747"/>
    <lineage>
        <taxon>Bacteria</taxon>
        <taxon>Pseudomonadati</taxon>
        <taxon>Pseudomonadota</taxon>
        <taxon>Alphaproteobacteria</taxon>
        <taxon>Rhodospirillales</taxon>
        <taxon>Rhodospirillaceae</taxon>
        <taxon>Elstera</taxon>
    </lineage>
</organism>
<sequence length="339" mass="36810">MQQDIVTVGVDLAKTVFQIHAISAEGKVLVRRQLRRAEVLKFFAALPPCLVGMEACASAHHWGREIRALGHEVRLMPPAYVKPYVKRGKTDAADAEAICEAVTRPTMRFVAIKSVEQQAVLMLHKTRDLLVRQRTALINALRAHLSEYGIVTSKGPGGVTALVKLLHEGQEKLPAHARSALHTIAAQLRSLASEIDRLESQIQAWHRADDTSRRLATIPGIGPITASAIAAAVPDAALFRSGRQFAAWLGLTPRAHSSGGKERLGGISKQGDGYLRKLLVVGATAVIRMARRDATRQPWVAQLLERKPVKIATVGLANKTARIAWAVMTRNEVYAAAAA</sequence>
<dbReference type="AlphaFoldDB" id="A0A255XYY2"/>
<dbReference type="Proteomes" id="UP000216361">
    <property type="component" value="Unassembled WGS sequence"/>
</dbReference>
<evidence type="ECO:0000259" key="2">
    <source>
        <dbReference type="Pfam" id="PF01548"/>
    </source>
</evidence>
<evidence type="ECO:0000259" key="3">
    <source>
        <dbReference type="Pfam" id="PF02371"/>
    </source>
</evidence>
<comment type="caution">
    <text evidence="4">The sequence shown here is derived from an EMBL/GenBank/DDBJ whole genome shotgun (WGS) entry which is preliminary data.</text>
</comment>
<dbReference type="OrthoDB" id="5289737at2"/>
<feature type="coiled-coil region" evidence="1">
    <location>
        <begin position="181"/>
        <end position="208"/>
    </location>
</feature>
<dbReference type="InterPro" id="IPR047650">
    <property type="entry name" value="Transpos_IS110"/>
</dbReference>
<dbReference type="Pfam" id="PF01548">
    <property type="entry name" value="DEDD_Tnp_IS110"/>
    <property type="match status" value="1"/>
</dbReference>
<gene>
    <name evidence="4" type="ORF">CHR90_01750</name>
</gene>
<dbReference type="EMBL" id="NOXS01000021">
    <property type="protein sequence ID" value="OYQ21604.1"/>
    <property type="molecule type" value="Genomic_DNA"/>
</dbReference>
<evidence type="ECO:0000313" key="5">
    <source>
        <dbReference type="Proteomes" id="UP000216361"/>
    </source>
</evidence>
<dbReference type="NCBIfam" id="NF033542">
    <property type="entry name" value="transpos_IS110"/>
    <property type="match status" value="1"/>
</dbReference>
<dbReference type="GO" id="GO:0003677">
    <property type="term" value="F:DNA binding"/>
    <property type="evidence" value="ECO:0007669"/>
    <property type="project" value="InterPro"/>
</dbReference>
<dbReference type="PANTHER" id="PTHR33055">
    <property type="entry name" value="TRANSPOSASE FOR INSERTION SEQUENCE ELEMENT IS1111A"/>
    <property type="match status" value="1"/>
</dbReference>
<evidence type="ECO:0000256" key="1">
    <source>
        <dbReference type="SAM" id="Coils"/>
    </source>
</evidence>
<keyword evidence="5" id="KW-1185">Reference proteome</keyword>
<name>A0A255XYY2_9PROT</name>
<dbReference type="PANTHER" id="PTHR33055:SF3">
    <property type="entry name" value="PUTATIVE TRANSPOSASE FOR IS117-RELATED"/>
    <property type="match status" value="1"/>
</dbReference>
<evidence type="ECO:0000313" key="4">
    <source>
        <dbReference type="EMBL" id="OYQ21604.1"/>
    </source>
</evidence>
<dbReference type="GO" id="GO:0006313">
    <property type="term" value="P:DNA transposition"/>
    <property type="evidence" value="ECO:0007669"/>
    <property type="project" value="InterPro"/>
</dbReference>
<dbReference type="InterPro" id="IPR002525">
    <property type="entry name" value="Transp_IS110-like_N"/>
</dbReference>
<keyword evidence="1" id="KW-0175">Coiled coil</keyword>
<dbReference type="InterPro" id="IPR003346">
    <property type="entry name" value="Transposase_20"/>
</dbReference>
<reference evidence="4 5" key="1">
    <citation type="submission" date="2017-07" db="EMBL/GenBank/DDBJ databases">
        <title>Elstera cyanobacteriorum sp. nov., a novel bacterium isolated from cyanobacterial aggregates in a eutrophic lake.</title>
        <authorList>
            <person name="Cai H."/>
        </authorList>
    </citation>
    <scope>NUCLEOTIDE SEQUENCE [LARGE SCALE GENOMIC DNA]</scope>
    <source>
        <strain evidence="4 5">TH019</strain>
    </source>
</reference>
<protein>
    <submittedName>
        <fullName evidence="4">IS110 family transposase</fullName>
    </submittedName>
</protein>